<proteinExistence type="predicted"/>
<reference evidence="1 2" key="1">
    <citation type="submission" date="2013-01" db="EMBL/GenBank/DDBJ databases">
        <authorList>
            <person name="Harkins D.M."/>
            <person name="Durkin A.S."/>
            <person name="Brinkac L.M."/>
            <person name="Haft D.H."/>
            <person name="Selengut J.D."/>
            <person name="Sanka R."/>
            <person name="DePew J."/>
            <person name="Purushe J."/>
            <person name="Hospenthal D.R."/>
            <person name="Murray C.K."/>
            <person name="Pimentel G."/>
            <person name="Wasfy M."/>
            <person name="Vinetz J.M."/>
            <person name="Sutton G.G."/>
            <person name="Nierman W.C."/>
            <person name="Fouts D.E."/>
        </authorList>
    </citation>
    <scope>NUCLEOTIDE SEQUENCE [LARGE SCALE GENOMIC DNA]</scope>
    <source>
        <strain evidence="1 2">2006001855</strain>
    </source>
</reference>
<protein>
    <submittedName>
        <fullName evidence="1">Uncharacterized protein</fullName>
    </submittedName>
</protein>
<evidence type="ECO:0000313" key="2">
    <source>
        <dbReference type="Proteomes" id="UP000012101"/>
    </source>
</evidence>
<evidence type="ECO:0000313" key="1">
    <source>
        <dbReference type="EMBL" id="EMM72157.1"/>
    </source>
</evidence>
<gene>
    <name evidence="1" type="ORF">LEP1GSC038_3937</name>
</gene>
<dbReference type="Proteomes" id="UP000012101">
    <property type="component" value="Unassembled WGS sequence"/>
</dbReference>
<name>M6FM06_9LEPT</name>
<dbReference type="AlphaFoldDB" id="M6FM06"/>
<sequence>MPGILPLKRGIVSKFVELYHRDISKAILLEGRFRSFTFRVANDSEILFRKMLESELDISIMDIW</sequence>
<dbReference type="EMBL" id="AFJM02000042">
    <property type="protein sequence ID" value="EMM72157.1"/>
    <property type="molecule type" value="Genomic_DNA"/>
</dbReference>
<comment type="caution">
    <text evidence="1">The sequence shown here is derived from an EMBL/GenBank/DDBJ whole genome shotgun (WGS) entry which is preliminary data.</text>
</comment>
<accession>M6FM06</accession>
<organism evidence="1 2">
    <name type="scientific">Leptospira weilii str. 2006001855</name>
    <dbReference type="NCBI Taxonomy" id="996804"/>
    <lineage>
        <taxon>Bacteria</taxon>
        <taxon>Pseudomonadati</taxon>
        <taxon>Spirochaetota</taxon>
        <taxon>Spirochaetia</taxon>
        <taxon>Leptospirales</taxon>
        <taxon>Leptospiraceae</taxon>
        <taxon>Leptospira</taxon>
    </lineage>
</organism>